<evidence type="ECO:0000313" key="1">
    <source>
        <dbReference type="EMBL" id="RDY27918.1"/>
    </source>
</evidence>
<dbReference type="OrthoDB" id="1750503at2"/>
<dbReference type="Proteomes" id="UP000215694">
    <property type="component" value="Unassembled WGS sequence"/>
</dbReference>
<gene>
    <name evidence="1" type="ORF">CHL78_007905</name>
</gene>
<dbReference type="EMBL" id="NOJY02000010">
    <property type="protein sequence ID" value="RDY27918.1"/>
    <property type="molecule type" value="Genomic_DNA"/>
</dbReference>
<organism evidence="1 2">
    <name type="scientific">Romboutsia weinsteinii</name>
    <dbReference type="NCBI Taxonomy" id="2020949"/>
    <lineage>
        <taxon>Bacteria</taxon>
        <taxon>Bacillati</taxon>
        <taxon>Bacillota</taxon>
        <taxon>Clostridia</taxon>
        <taxon>Peptostreptococcales</taxon>
        <taxon>Peptostreptococcaceae</taxon>
        <taxon>Romboutsia</taxon>
    </lineage>
</organism>
<dbReference type="AlphaFoldDB" id="A0A371J5F9"/>
<reference evidence="1 2" key="1">
    <citation type="journal article" date="2017" name="Genome Announc.">
        <title>Draft Genome Sequence of Romboutsia weinsteinii sp. nov. Strain CCRI-19649(T) Isolated from Surface Water.</title>
        <authorList>
            <person name="Maheux A.F."/>
            <person name="Boudreau D.K."/>
            <person name="Berube E."/>
            <person name="Boissinot M."/>
            <person name="Cantin P."/>
            <person name="Raymond F."/>
            <person name="Corbeil J."/>
            <person name="Omar R.F."/>
            <person name="Bergeron M.G."/>
        </authorList>
    </citation>
    <scope>NUCLEOTIDE SEQUENCE [LARGE SCALE GENOMIC DNA]</scope>
    <source>
        <strain evidence="1 2">CCRI-19649</strain>
    </source>
</reference>
<proteinExistence type="predicted"/>
<keyword evidence="2" id="KW-1185">Reference proteome</keyword>
<protein>
    <submittedName>
        <fullName evidence="1">Uncharacterized protein</fullName>
    </submittedName>
</protein>
<sequence length="94" mass="11430">MHEVIQVDNMKYFNENFDMFRAMIERFRLGQEQKSTSDIVINLQDDSHLKRPPRPVRVDAFVDDELRQFCEDNKRFTKKELLSMAMKEYMSNHR</sequence>
<dbReference type="RefSeq" id="WP_116041360.1">
    <property type="nucleotide sequence ID" value="NZ_NOJY02000010.1"/>
</dbReference>
<name>A0A371J5F9_9FIRM</name>
<comment type="caution">
    <text evidence="1">The sequence shown here is derived from an EMBL/GenBank/DDBJ whole genome shotgun (WGS) entry which is preliminary data.</text>
</comment>
<accession>A0A371J5F9</accession>
<evidence type="ECO:0000313" key="2">
    <source>
        <dbReference type="Proteomes" id="UP000215694"/>
    </source>
</evidence>